<comment type="caution">
    <text evidence="3">The sequence shown here is derived from an EMBL/GenBank/DDBJ whole genome shotgun (WGS) entry which is preliminary data.</text>
</comment>
<evidence type="ECO:0000313" key="4">
    <source>
        <dbReference type="Proteomes" id="UP000483672"/>
    </source>
</evidence>
<feature type="region of interest" description="Disordered" evidence="1">
    <location>
        <begin position="101"/>
        <end position="126"/>
    </location>
</feature>
<evidence type="ECO:0000256" key="1">
    <source>
        <dbReference type="SAM" id="MobiDB-lite"/>
    </source>
</evidence>
<organism evidence="3 4">
    <name type="scientific">Orbilia oligospora</name>
    <name type="common">Nematode-trapping fungus</name>
    <name type="synonym">Arthrobotrys oligospora</name>
    <dbReference type="NCBI Taxonomy" id="2813651"/>
    <lineage>
        <taxon>Eukaryota</taxon>
        <taxon>Fungi</taxon>
        <taxon>Dikarya</taxon>
        <taxon>Ascomycota</taxon>
        <taxon>Pezizomycotina</taxon>
        <taxon>Orbiliomycetes</taxon>
        <taxon>Orbiliales</taxon>
        <taxon>Orbiliaceae</taxon>
        <taxon>Orbilia</taxon>
    </lineage>
</organism>
<feature type="transmembrane region" description="Helical" evidence="2">
    <location>
        <begin position="12"/>
        <end position="35"/>
    </location>
</feature>
<name>A0A7C8QLZ1_ORBOL</name>
<dbReference type="Proteomes" id="UP000483672">
    <property type="component" value="Unassembled WGS sequence"/>
</dbReference>
<dbReference type="EMBL" id="WIPF01000058">
    <property type="protein sequence ID" value="KAF3217547.1"/>
    <property type="molecule type" value="Genomic_DNA"/>
</dbReference>
<feature type="compositionally biased region" description="Basic residues" evidence="1">
    <location>
        <begin position="103"/>
        <end position="115"/>
    </location>
</feature>
<sequence>MGILKVRTLEIVPGTTLLMAGGAAAAIPAGGYIYAADSPKADPTHGTNGDVLTGRPQVTRCIVIAVCALVVTSFLAICLWRFIRRRRSRRRRSADVEIANVSRNRRRTSRRRRRREPPPPYSATAFPQPLTMQYLEETRMATIDGIEDRDPDLPRLETGPGPERIGTLTAHGNCHYRVLAVNGIHVRADWVTSLPNKIRRKQREAWIAGGFVLHDPHTRESRCLEVI</sequence>
<reference evidence="3 4" key="1">
    <citation type="submission" date="2019-06" db="EMBL/GenBank/DDBJ databases">
        <authorList>
            <person name="Palmer J.M."/>
        </authorList>
    </citation>
    <scope>NUCLEOTIDE SEQUENCE [LARGE SCALE GENOMIC DNA]</scope>
    <source>
        <strain evidence="3 4">TWF191</strain>
    </source>
</reference>
<feature type="transmembrane region" description="Helical" evidence="2">
    <location>
        <begin position="62"/>
        <end position="83"/>
    </location>
</feature>
<proteinExistence type="predicted"/>
<evidence type="ECO:0000313" key="3">
    <source>
        <dbReference type="EMBL" id="KAF3217547.1"/>
    </source>
</evidence>
<evidence type="ECO:0000256" key="2">
    <source>
        <dbReference type="SAM" id="Phobius"/>
    </source>
</evidence>
<protein>
    <submittedName>
        <fullName evidence="3">Uncharacterized protein</fullName>
    </submittedName>
</protein>
<gene>
    <name evidence="3" type="ORF">TWF191_008520</name>
</gene>
<dbReference type="AlphaFoldDB" id="A0A7C8QLZ1"/>
<keyword evidence="2" id="KW-1133">Transmembrane helix</keyword>
<keyword evidence="2" id="KW-0812">Transmembrane</keyword>
<accession>A0A7C8QLZ1</accession>
<keyword evidence="2" id="KW-0472">Membrane</keyword>